<organism evidence="15 16">
    <name type="scientific">Ditylenchus dipsaci</name>
    <dbReference type="NCBI Taxonomy" id="166011"/>
    <lineage>
        <taxon>Eukaryota</taxon>
        <taxon>Metazoa</taxon>
        <taxon>Ecdysozoa</taxon>
        <taxon>Nematoda</taxon>
        <taxon>Chromadorea</taxon>
        <taxon>Rhabditida</taxon>
        <taxon>Tylenchina</taxon>
        <taxon>Tylenchomorpha</taxon>
        <taxon>Sphaerularioidea</taxon>
        <taxon>Anguinidae</taxon>
        <taxon>Anguininae</taxon>
        <taxon>Ditylenchus</taxon>
    </lineage>
</organism>
<name>A0A915DHG4_9BILA</name>
<evidence type="ECO:0000256" key="7">
    <source>
        <dbReference type="ARBA" id="ARBA00022958"/>
    </source>
</evidence>
<dbReference type="InterPro" id="IPR003092">
    <property type="entry name" value="2pore_dom_K_chnl_TASK"/>
</dbReference>
<keyword evidence="4" id="KW-0633">Potassium transport</keyword>
<dbReference type="PRINTS" id="PR01095">
    <property type="entry name" value="TASKCHANNEL"/>
</dbReference>
<feature type="transmembrane region" description="Helical" evidence="13">
    <location>
        <begin position="21"/>
        <end position="42"/>
    </location>
</feature>
<feature type="domain" description="Potassium channel" evidence="14">
    <location>
        <begin position="219"/>
        <end position="292"/>
    </location>
</feature>
<dbReference type="SUPFAM" id="SSF81324">
    <property type="entry name" value="Voltage-gated potassium channels"/>
    <property type="match status" value="2"/>
</dbReference>
<reference evidence="16" key="1">
    <citation type="submission" date="2022-11" db="UniProtKB">
        <authorList>
            <consortium name="WormBaseParasite"/>
        </authorList>
    </citation>
    <scope>IDENTIFICATION</scope>
</reference>
<dbReference type="PRINTS" id="PR01333">
    <property type="entry name" value="2POREKCHANEL"/>
</dbReference>
<dbReference type="GO" id="GO:0022841">
    <property type="term" value="F:potassium ion leak channel activity"/>
    <property type="evidence" value="ECO:0007669"/>
    <property type="project" value="TreeGrafter"/>
</dbReference>
<proteinExistence type="inferred from homology"/>
<protein>
    <submittedName>
        <fullName evidence="16">Potassium channel domain-containing protein</fullName>
    </submittedName>
</protein>
<dbReference type="InterPro" id="IPR003280">
    <property type="entry name" value="2pore_dom_K_chnl"/>
</dbReference>
<evidence type="ECO:0000256" key="13">
    <source>
        <dbReference type="SAM" id="Phobius"/>
    </source>
</evidence>
<evidence type="ECO:0000256" key="4">
    <source>
        <dbReference type="ARBA" id="ARBA00022538"/>
    </source>
</evidence>
<evidence type="ECO:0000256" key="9">
    <source>
        <dbReference type="ARBA" id="ARBA00023065"/>
    </source>
</evidence>
<comment type="similarity">
    <text evidence="2 12">Belongs to the two pore domain potassium channel (TC 1.A.1.8) family.</text>
</comment>
<keyword evidence="10 13" id="KW-0472">Membrane</keyword>
<evidence type="ECO:0000256" key="8">
    <source>
        <dbReference type="ARBA" id="ARBA00022989"/>
    </source>
</evidence>
<evidence type="ECO:0000256" key="6">
    <source>
        <dbReference type="ARBA" id="ARBA00022826"/>
    </source>
</evidence>
<dbReference type="GO" id="GO:0030322">
    <property type="term" value="P:stabilization of membrane potential"/>
    <property type="evidence" value="ECO:0007669"/>
    <property type="project" value="TreeGrafter"/>
</dbReference>
<dbReference type="Pfam" id="PF07885">
    <property type="entry name" value="Ion_trans_2"/>
    <property type="match status" value="2"/>
</dbReference>
<dbReference type="InterPro" id="IPR013099">
    <property type="entry name" value="K_chnl_dom"/>
</dbReference>
<keyword evidence="11 12" id="KW-0407">Ion channel</keyword>
<evidence type="ECO:0000313" key="15">
    <source>
        <dbReference type="Proteomes" id="UP000887574"/>
    </source>
</evidence>
<evidence type="ECO:0000313" key="16">
    <source>
        <dbReference type="WBParaSite" id="jg19544"/>
    </source>
</evidence>
<keyword evidence="8 13" id="KW-1133">Transmembrane helix</keyword>
<keyword evidence="3 12" id="KW-0813">Transport</keyword>
<sequence>MSSFYYFQQQHHQHQNMRLKRIFRIASWHVALYCFVVLYILAGASVFHYLEGERETVRHIEQTKRIQELKAQLFREIAHRPRDNPLHISLDNYLLFDSSAAAMSGTYNPASQMPSSTSTVGDNSHKRWTFPSSVLFSFTILTTIGYGNVAPTTTSCQIFTMVYGAFGIPLFLITIADVGRFFKTFIMSAIQLCFKRELKKRGEPKLSREIGEVILVAVLFLTFIALGSAVLPLWEHQLTYFESVYFSYMSLTTIGLGDIVPRRMDFLLPTLIYITLGLWLTTALVEQLADVFRLVHYAGRHVSNVKGITTVCRRVGMSDNVVGQINWDRTIDRALKGEQPPLVPIFPWHFADFLEHDPPLIDLSVDDIPQLSGAKDEDAYFYSTKPSRTITCTSPKHNGMCGDGIFQHQPWKGTVSTTPSIIILVLHPLKKPALAARITRRWLRKKQSASSYTSNIRIYLPVSNGAPGRTDNDQKTFVQSNGRLTNNNIFQYP</sequence>
<accession>A0A915DHG4</accession>
<evidence type="ECO:0000256" key="5">
    <source>
        <dbReference type="ARBA" id="ARBA00022692"/>
    </source>
</evidence>
<evidence type="ECO:0000256" key="11">
    <source>
        <dbReference type="ARBA" id="ARBA00023303"/>
    </source>
</evidence>
<evidence type="ECO:0000256" key="12">
    <source>
        <dbReference type="RuleBase" id="RU003857"/>
    </source>
</evidence>
<keyword evidence="9 12" id="KW-0406">Ion transport</keyword>
<feature type="transmembrane region" description="Helical" evidence="13">
    <location>
        <begin position="266"/>
        <end position="285"/>
    </location>
</feature>
<keyword evidence="15" id="KW-1185">Reference proteome</keyword>
<comment type="subcellular location">
    <subcellularLocation>
        <location evidence="1">Membrane</location>
        <topology evidence="1">Multi-pass membrane protein</topology>
    </subcellularLocation>
</comment>
<keyword evidence="6" id="KW-0631">Potassium channel</keyword>
<keyword evidence="7" id="KW-0630">Potassium</keyword>
<feature type="transmembrane region" description="Helical" evidence="13">
    <location>
        <begin position="240"/>
        <end position="259"/>
    </location>
</feature>
<feature type="transmembrane region" description="Helical" evidence="13">
    <location>
        <begin position="210"/>
        <end position="234"/>
    </location>
</feature>
<feature type="transmembrane region" description="Helical" evidence="13">
    <location>
        <begin position="128"/>
        <end position="146"/>
    </location>
</feature>
<feature type="domain" description="Potassium channel" evidence="14">
    <location>
        <begin position="123"/>
        <end position="182"/>
    </location>
</feature>
<dbReference type="Gene3D" id="1.10.287.70">
    <property type="match status" value="1"/>
</dbReference>
<dbReference type="GO" id="GO:0015271">
    <property type="term" value="F:outward rectifier potassium channel activity"/>
    <property type="evidence" value="ECO:0007669"/>
    <property type="project" value="TreeGrafter"/>
</dbReference>
<dbReference type="AlphaFoldDB" id="A0A915DHG4"/>
<feature type="transmembrane region" description="Helical" evidence="13">
    <location>
        <begin position="158"/>
        <end position="175"/>
    </location>
</feature>
<evidence type="ECO:0000256" key="10">
    <source>
        <dbReference type="ARBA" id="ARBA00023136"/>
    </source>
</evidence>
<evidence type="ECO:0000259" key="14">
    <source>
        <dbReference type="Pfam" id="PF07885"/>
    </source>
</evidence>
<evidence type="ECO:0000256" key="2">
    <source>
        <dbReference type="ARBA" id="ARBA00006666"/>
    </source>
</evidence>
<dbReference type="PANTHER" id="PTHR11003:SF111">
    <property type="entry name" value="POTASSIUM CHANNEL DOMAIN-CONTAINING PROTEIN"/>
    <property type="match status" value="1"/>
</dbReference>
<evidence type="ECO:0000256" key="3">
    <source>
        <dbReference type="ARBA" id="ARBA00022448"/>
    </source>
</evidence>
<dbReference type="PANTHER" id="PTHR11003">
    <property type="entry name" value="POTASSIUM CHANNEL, SUBFAMILY K"/>
    <property type="match status" value="1"/>
</dbReference>
<keyword evidence="5 12" id="KW-0812">Transmembrane</keyword>
<evidence type="ECO:0000256" key="1">
    <source>
        <dbReference type="ARBA" id="ARBA00004141"/>
    </source>
</evidence>
<dbReference type="Proteomes" id="UP000887574">
    <property type="component" value="Unplaced"/>
</dbReference>
<dbReference type="GO" id="GO:0005886">
    <property type="term" value="C:plasma membrane"/>
    <property type="evidence" value="ECO:0007669"/>
    <property type="project" value="TreeGrafter"/>
</dbReference>
<dbReference type="WBParaSite" id="jg19544">
    <property type="protein sequence ID" value="jg19544"/>
    <property type="gene ID" value="jg19544"/>
</dbReference>